<protein>
    <recommendedName>
        <fullName evidence="2">DOG1 domain-containing protein</fullName>
    </recommendedName>
</protein>
<dbReference type="Proteomes" id="UP000197138">
    <property type="component" value="Unassembled WGS sequence"/>
</dbReference>
<dbReference type="InterPro" id="IPR025422">
    <property type="entry name" value="TGA_domain"/>
</dbReference>
<dbReference type="PANTHER" id="PTHR46354">
    <property type="entry name" value="DOG1 DOMAIN-CONTAINING PROTEIN"/>
    <property type="match status" value="1"/>
</dbReference>
<sequence length="197" mass="22366">MEASPVNRDAVAEFVAFHEGWLIRQERLLEELVRLAEVDSAGHNGEDRDWIHMDEIGRVLVHFGEYYEAKTRPSIVFRIVNRSVTDHSEELKREVRAEEEVLAAELAWIQSSSAATFLVLELAGRMPGRPVVNGELAAEDAAVERLQSRLEGLVERADALRRKAVVPVVEMLSSAQAVKFLCWLLRFQLFMSARGRR</sequence>
<dbReference type="AlphaFoldDB" id="A0A218XT27"/>
<keyword evidence="1" id="KW-0175">Coiled coil</keyword>
<name>A0A218XT27_PUNGR</name>
<comment type="caution">
    <text evidence="3">The sequence shown here is derived from an EMBL/GenBank/DDBJ whole genome shotgun (WGS) entry which is preliminary data.</text>
</comment>
<dbReference type="GO" id="GO:0006351">
    <property type="term" value="P:DNA-templated transcription"/>
    <property type="evidence" value="ECO:0007669"/>
    <property type="project" value="InterPro"/>
</dbReference>
<evidence type="ECO:0000259" key="2">
    <source>
        <dbReference type="PROSITE" id="PS51806"/>
    </source>
</evidence>
<evidence type="ECO:0000256" key="1">
    <source>
        <dbReference type="SAM" id="Coils"/>
    </source>
</evidence>
<dbReference type="GO" id="GO:0043565">
    <property type="term" value="F:sequence-specific DNA binding"/>
    <property type="evidence" value="ECO:0007669"/>
    <property type="project" value="InterPro"/>
</dbReference>
<dbReference type="InterPro" id="IPR051886">
    <property type="entry name" value="Seed_Dev/Stress_Resp_Reg"/>
</dbReference>
<feature type="domain" description="DOG1" evidence="2">
    <location>
        <begin position="1"/>
        <end position="197"/>
    </location>
</feature>
<feature type="coiled-coil region" evidence="1">
    <location>
        <begin position="136"/>
        <end position="163"/>
    </location>
</feature>
<dbReference type="EMBL" id="MTKT01000813">
    <property type="protein sequence ID" value="OWM87412.1"/>
    <property type="molecule type" value="Genomic_DNA"/>
</dbReference>
<dbReference type="PANTHER" id="PTHR46354:SF13">
    <property type="entry name" value="PROTEIN DOG1-LIKE 4"/>
    <property type="match status" value="1"/>
</dbReference>
<evidence type="ECO:0000313" key="3">
    <source>
        <dbReference type="EMBL" id="OWM87412.1"/>
    </source>
</evidence>
<reference evidence="4" key="1">
    <citation type="journal article" date="2017" name="Plant J.">
        <title>The pomegranate (Punica granatum L.) genome and the genomics of punicalagin biosynthesis.</title>
        <authorList>
            <person name="Qin G."/>
            <person name="Xu C."/>
            <person name="Ming R."/>
            <person name="Tang H."/>
            <person name="Guyot R."/>
            <person name="Kramer E.M."/>
            <person name="Hu Y."/>
            <person name="Yi X."/>
            <person name="Qi Y."/>
            <person name="Xu X."/>
            <person name="Gao Z."/>
            <person name="Pan H."/>
            <person name="Jian J."/>
            <person name="Tian Y."/>
            <person name="Yue Z."/>
            <person name="Xu Y."/>
        </authorList>
    </citation>
    <scope>NUCLEOTIDE SEQUENCE [LARGE SCALE GENOMIC DNA]</scope>
    <source>
        <strain evidence="4">cv. Dabenzi</strain>
    </source>
</reference>
<accession>A0A218XT27</accession>
<proteinExistence type="predicted"/>
<dbReference type="PROSITE" id="PS51806">
    <property type="entry name" value="DOG1"/>
    <property type="match status" value="1"/>
</dbReference>
<gene>
    <name evidence="3" type="ORF">CDL15_Pgr022523</name>
</gene>
<evidence type="ECO:0000313" key="4">
    <source>
        <dbReference type="Proteomes" id="UP000197138"/>
    </source>
</evidence>
<organism evidence="3 4">
    <name type="scientific">Punica granatum</name>
    <name type="common">Pomegranate</name>
    <dbReference type="NCBI Taxonomy" id="22663"/>
    <lineage>
        <taxon>Eukaryota</taxon>
        <taxon>Viridiplantae</taxon>
        <taxon>Streptophyta</taxon>
        <taxon>Embryophyta</taxon>
        <taxon>Tracheophyta</taxon>
        <taxon>Spermatophyta</taxon>
        <taxon>Magnoliopsida</taxon>
        <taxon>eudicotyledons</taxon>
        <taxon>Gunneridae</taxon>
        <taxon>Pentapetalae</taxon>
        <taxon>rosids</taxon>
        <taxon>malvids</taxon>
        <taxon>Myrtales</taxon>
        <taxon>Lythraceae</taxon>
        <taxon>Punica</taxon>
    </lineage>
</organism>